<proteinExistence type="inferred from homology"/>
<dbReference type="GO" id="GO:0016740">
    <property type="term" value="F:transferase activity"/>
    <property type="evidence" value="ECO:0007669"/>
    <property type="project" value="UniProtKB-KW"/>
</dbReference>
<feature type="transmembrane region" description="Helical" evidence="4">
    <location>
        <begin position="88"/>
        <end position="112"/>
    </location>
</feature>
<evidence type="ECO:0000256" key="1">
    <source>
        <dbReference type="ARBA" id="ARBA00004508"/>
    </source>
</evidence>
<comment type="similarity">
    <text evidence="2">Belongs to the UbiA prenyltransferase family.</text>
</comment>
<dbReference type="EMBL" id="CAMGYJ010000002">
    <property type="protein sequence ID" value="CAI0378680.1"/>
    <property type="molecule type" value="Genomic_DNA"/>
</dbReference>
<dbReference type="PANTHER" id="PTHR43009:SF7">
    <property type="entry name" value="HOMOGENTISATE GERANYLGERANYLTRANSFERASE, CHLOROPLASTIC"/>
    <property type="match status" value="1"/>
</dbReference>
<comment type="subcellular location">
    <subcellularLocation>
        <location evidence="1">Plastid</location>
        <location evidence="1">Chloroplast membrane</location>
        <topology evidence="1">Multi-pass membrane protein</topology>
    </subcellularLocation>
</comment>
<dbReference type="Proteomes" id="UP001154282">
    <property type="component" value="Unassembled WGS sequence"/>
</dbReference>
<name>A0AAV0H2Y3_9ROSI</name>
<evidence type="ECO:0000256" key="2">
    <source>
        <dbReference type="ARBA" id="ARBA00005985"/>
    </source>
</evidence>
<protein>
    <submittedName>
        <fullName evidence="5">Uncharacterized protein</fullName>
    </submittedName>
</protein>
<evidence type="ECO:0000256" key="3">
    <source>
        <dbReference type="ARBA" id="ARBA00022679"/>
    </source>
</evidence>
<organism evidence="5 6">
    <name type="scientific">Linum tenue</name>
    <dbReference type="NCBI Taxonomy" id="586396"/>
    <lineage>
        <taxon>Eukaryota</taxon>
        <taxon>Viridiplantae</taxon>
        <taxon>Streptophyta</taxon>
        <taxon>Embryophyta</taxon>
        <taxon>Tracheophyta</taxon>
        <taxon>Spermatophyta</taxon>
        <taxon>Magnoliopsida</taxon>
        <taxon>eudicotyledons</taxon>
        <taxon>Gunneridae</taxon>
        <taxon>Pentapetalae</taxon>
        <taxon>rosids</taxon>
        <taxon>fabids</taxon>
        <taxon>Malpighiales</taxon>
        <taxon>Linaceae</taxon>
        <taxon>Linum</taxon>
    </lineage>
</organism>
<evidence type="ECO:0000256" key="4">
    <source>
        <dbReference type="SAM" id="Phobius"/>
    </source>
</evidence>
<reference evidence="5" key="1">
    <citation type="submission" date="2022-08" db="EMBL/GenBank/DDBJ databases">
        <authorList>
            <person name="Gutierrez-Valencia J."/>
        </authorList>
    </citation>
    <scope>NUCLEOTIDE SEQUENCE</scope>
</reference>
<gene>
    <name evidence="5" type="ORF">LITE_LOCUS1964</name>
</gene>
<keyword evidence="4" id="KW-1133">Transmembrane helix</keyword>
<accession>A0AAV0H2Y3</accession>
<evidence type="ECO:0000313" key="5">
    <source>
        <dbReference type="EMBL" id="CAI0378680.1"/>
    </source>
</evidence>
<keyword evidence="4" id="KW-0472">Membrane</keyword>
<keyword evidence="4" id="KW-0812">Transmembrane</keyword>
<dbReference type="AlphaFoldDB" id="A0AAV0H2Y3"/>
<sequence length="120" mass="13612">MTYEEISQLQESIGEVSKGLSKEVMSRLPTYKYKYIRRGRKLKDDWIKPLHGVQFQSPLLLPALLISFLFGSAYSIELPLMRWKRHAFLVASCILNFPTGFALSLVICGGWRSTSPANSS</sequence>
<dbReference type="PANTHER" id="PTHR43009">
    <property type="entry name" value="HOMOGENTISATE SOLANESYLTRANSFERASE, CHLOROPLASTIC"/>
    <property type="match status" value="1"/>
</dbReference>
<comment type="caution">
    <text evidence="5">The sequence shown here is derived from an EMBL/GenBank/DDBJ whole genome shotgun (WGS) entry which is preliminary data.</text>
</comment>
<keyword evidence="6" id="KW-1185">Reference proteome</keyword>
<evidence type="ECO:0000313" key="6">
    <source>
        <dbReference type="Proteomes" id="UP001154282"/>
    </source>
</evidence>
<feature type="transmembrane region" description="Helical" evidence="4">
    <location>
        <begin position="59"/>
        <end position="76"/>
    </location>
</feature>
<keyword evidence="3" id="KW-0808">Transferase</keyword>